<evidence type="ECO:0000256" key="1">
    <source>
        <dbReference type="SAM" id="MobiDB-lite"/>
    </source>
</evidence>
<dbReference type="AlphaFoldDB" id="A0A0G4F6D2"/>
<dbReference type="EMBL" id="CDMY01000376">
    <property type="protein sequence ID" value="CEM07676.1"/>
    <property type="molecule type" value="Genomic_DNA"/>
</dbReference>
<keyword evidence="3" id="KW-1185">Reference proteome</keyword>
<accession>A0A0G4F6D2</accession>
<feature type="compositionally biased region" description="Polar residues" evidence="1">
    <location>
        <begin position="1"/>
        <end position="13"/>
    </location>
</feature>
<name>A0A0G4F6D2_VITBC</name>
<feature type="compositionally biased region" description="Basic and acidic residues" evidence="1">
    <location>
        <begin position="478"/>
        <end position="500"/>
    </location>
</feature>
<dbReference type="Gene3D" id="3.60.130.30">
    <property type="match status" value="1"/>
</dbReference>
<gene>
    <name evidence="2" type="ORF">Vbra_14553</name>
</gene>
<sequence length="595" mass="65188">MASPSAAASNVIPSPSLPPPAADGHRLEDPVMGEDENDDTASNIHVHRAPSGVMPPSSDCEVCYVKLHPSDPDIVGSHGLKKQFARRGFDEMGDGKRDIVGMTEEGEVLFHVLRRRIDDGLNKDMFIAMEMLLDRAPKQYFKCRDANRADPPREMIDLGFQFARDPETDAPIMKETPAMEAAESKGAKRKKKLSTREQDMEKVGAEVTRFLQDSQLFVRRLRDVYLEALARLALLDTDHRMTPRSMDADADDSTAAEPPLKAAKTTHGDEAGAQPPWDGPKRFSWGEWVASEREREMRTKASLCERATLKRTEEAATHFPYAWGGLWPLCRLNFNVSSAAHLDDEDLDGTHAVITPIGLWREKTASLLFHNVSLIKERKHDNELDQDGNKKKILTPADYYARWEFSGLRIVLREGDVVIFRGTKIVHENTPIFGRRHSVVMSCQKFIYDDKVPKEWLVRDSGGGSGGGDGGSGDGDGDGDRSGDGDDGSAKKLRRVDKGHYLTIRRALGLSGRPPSSTNPNPSTTTGSDTHQCPSSEHEADAPPDEDDYDAASGDSKGDGDETPPQKRARVSEGAMSTGAGVSCEVGSGMSPVVG</sequence>
<feature type="compositionally biased region" description="Low complexity" evidence="1">
    <location>
        <begin position="514"/>
        <end position="528"/>
    </location>
</feature>
<evidence type="ECO:0000313" key="3">
    <source>
        <dbReference type="Proteomes" id="UP000041254"/>
    </source>
</evidence>
<feature type="region of interest" description="Disordered" evidence="1">
    <location>
        <begin position="458"/>
        <end position="595"/>
    </location>
</feature>
<dbReference type="InParanoid" id="A0A0G4F6D2"/>
<evidence type="ECO:0000313" key="2">
    <source>
        <dbReference type="EMBL" id="CEM07676.1"/>
    </source>
</evidence>
<dbReference type="Proteomes" id="UP000041254">
    <property type="component" value="Unassembled WGS sequence"/>
</dbReference>
<protein>
    <submittedName>
        <fullName evidence="2">Uncharacterized protein</fullName>
    </submittedName>
</protein>
<organism evidence="2 3">
    <name type="scientific">Vitrella brassicaformis (strain CCMP3155)</name>
    <dbReference type="NCBI Taxonomy" id="1169540"/>
    <lineage>
        <taxon>Eukaryota</taxon>
        <taxon>Sar</taxon>
        <taxon>Alveolata</taxon>
        <taxon>Colpodellida</taxon>
        <taxon>Vitrellaceae</taxon>
        <taxon>Vitrella</taxon>
    </lineage>
</organism>
<feature type="region of interest" description="Disordered" evidence="1">
    <location>
        <begin position="1"/>
        <end position="39"/>
    </location>
</feature>
<feature type="compositionally biased region" description="Gly residues" evidence="1">
    <location>
        <begin position="461"/>
        <end position="474"/>
    </location>
</feature>
<proteinExistence type="predicted"/>
<reference evidence="2 3" key="1">
    <citation type="submission" date="2014-11" db="EMBL/GenBank/DDBJ databases">
        <authorList>
            <person name="Zhu J."/>
            <person name="Qi W."/>
            <person name="Song R."/>
        </authorList>
    </citation>
    <scope>NUCLEOTIDE SEQUENCE [LARGE SCALE GENOMIC DNA]</scope>
</reference>
<dbReference type="VEuPathDB" id="CryptoDB:Vbra_14553"/>